<keyword evidence="1" id="KW-1133">Transmembrane helix</keyword>
<keyword evidence="3" id="KW-1185">Reference proteome</keyword>
<dbReference type="AlphaFoldDB" id="A0A251X321"/>
<sequence>MRRFIFFRWWFVLGLALIAAILLGSLWPKPMTLNVPNEDKVVHLLAYAVLMGWFVLLYPRRAYHHGFAVLFIAFGVFIEGLQALSGTRFAEWSDVAANSSGVAIAWFLGRTRLKWVLLRVDHGLARRCRAFGKK</sequence>
<dbReference type="RefSeq" id="WP_086489692.1">
    <property type="nucleotide sequence ID" value="NZ_MSLT01000024.1"/>
</dbReference>
<feature type="transmembrane region" description="Helical" evidence="1">
    <location>
        <begin position="7"/>
        <end position="28"/>
    </location>
</feature>
<keyword evidence="1" id="KW-0812">Transmembrane</keyword>
<evidence type="ECO:0000256" key="1">
    <source>
        <dbReference type="SAM" id="Phobius"/>
    </source>
</evidence>
<proteinExistence type="predicted"/>
<keyword evidence="1" id="KW-0472">Membrane</keyword>
<feature type="transmembrane region" description="Helical" evidence="1">
    <location>
        <begin position="40"/>
        <end position="58"/>
    </location>
</feature>
<comment type="caution">
    <text evidence="2">The sequence shown here is derived from an EMBL/GenBank/DDBJ whole genome shotgun (WGS) entry which is preliminary data.</text>
</comment>
<dbReference type="PANTHER" id="PTHR28008:SF1">
    <property type="entry name" value="DOMAIN PROTEIN, PUTATIVE (AFU_ORTHOLOGUE AFUA_3G10980)-RELATED"/>
    <property type="match status" value="1"/>
</dbReference>
<evidence type="ECO:0000313" key="2">
    <source>
        <dbReference type="EMBL" id="OUD11675.1"/>
    </source>
</evidence>
<name>A0A251X321_9GAMM</name>
<dbReference type="Proteomes" id="UP000194798">
    <property type="component" value="Unassembled WGS sequence"/>
</dbReference>
<dbReference type="EMBL" id="MSLT01000024">
    <property type="protein sequence ID" value="OUD11675.1"/>
    <property type="molecule type" value="Genomic_DNA"/>
</dbReference>
<dbReference type="PANTHER" id="PTHR28008">
    <property type="entry name" value="DOMAIN PROTEIN, PUTATIVE (AFU_ORTHOLOGUE AFUA_3G10980)-RELATED"/>
    <property type="match status" value="1"/>
</dbReference>
<accession>A0A251X321</accession>
<reference evidence="2 3" key="1">
    <citation type="submission" date="2016-12" db="EMBL/GenBank/DDBJ databases">
        <title>Thioflexothrix psekupsii D3 genome sequencing and assembly.</title>
        <authorList>
            <person name="Fomenkov A."/>
            <person name="Vincze T."/>
            <person name="Grabovich M."/>
            <person name="Anton B.P."/>
            <person name="Dubinina G."/>
            <person name="Orlova M."/>
            <person name="Belousova E."/>
            <person name="Roberts R.J."/>
        </authorList>
    </citation>
    <scope>NUCLEOTIDE SEQUENCE [LARGE SCALE GENOMIC DNA]</scope>
    <source>
        <strain evidence="2">D3</strain>
    </source>
</reference>
<dbReference type="OrthoDB" id="5801890at2"/>
<feature type="transmembrane region" description="Helical" evidence="1">
    <location>
        <begin position="65"/>
        <end position="84"/>
    </location>
</feature>
<gene>
    <name evidence="2" type="ORF">TPSD3_16605</name>
</gene>
<evidence type="ECO:0000313" key="3">
    <source>
        <dbReference type="Proteomes" id="UP000194798"/>
    </source>
</evidence>
<dbReference type="NCBIfam" id="NF037970">
    <property type="entry name" value="vanZ_1"/>
    <property type="match status" value="1"/>
</dbReference>
<organism evidence="2 3">
    <name type="scientific">Thioflexithrix psekupsensis</name>
    <dbReference type="NCBI Taxonomy" id="1570016"/>
    <lineage>
        <taxon>Bacteria</taxon>
        <taxon>Pseudomonadati</taxon>
        <taxon>Pseudomonadota</taxon>
        <taxon>Gammaproteobacteria</taxon>
        <taxon>Thiotrichales</taxon>
        <taxon>Thioflexithrix</taxon>
    </lineage>
</organism>
<protein>
    <submittedName>
        <fullName evidence="2">Uncharacterized protein</fullName>
    </submittedName>
</protein>